<evidence type="ECO:0000256" key="1">
    <source>
        <dbReference type="ARBA" id="ARBA00004123"/>
    </source>
</evidence>
<dbReference type="Gene3D" id="3.40.1810.10">
    <property type="entry name" value="Transcription factor, MADS-box"/>
    <property type="match status" value="1"/>
</dbReference>
<dbReference type="SUPFAM" id="SSF55455">
    <property type="entry name" value="SRF-like"/>
    <property type="match status" value="1"/>
</dbReference>
<evidence type="ECO:0000256" key="4">
    <source>
        <dbReference type="ARBA" id="ARBA00023163"/>
    </source>
</evidence>
<keyword evidence="4" id="KW-0804">Transcription</keyword>
<comment type="subcellular location">
    <subcellularLocation>
        <location evidence="1">Nucleus</location>
    </subcellularLocation>
</comment>
<dbReference type="GO" id="GO:0046983">
    <property type="term" value="F:protein dimerization activity"/>
    <property type="evidence" value="ECO:0007669"/>
    <property type="project" value="InterPro"/>
</dbReference>
<dbReference type="Pfam" id="PF00319">
    <property type="entry name" value="SRF-TF"/>
    <property type="match status" value="1"/>
</dbReference>
<gene>
    <name evidence="7" type="ORF">FEM48_Zijuj07G0157400</name>
</gene>
<evidence type="ECO:0000256" key="2">
    <source>
        <dbReference type="ARBA" id="ARBA00023015"/>
    </source>
</evidence>
<dbReference type="AlphaFoldDB" id="A0A978V5I1"/>
<accession>A0A978V5I1</accession>
<reference evidence="7" key="1">
    <citation type="journal article" date="2021" name="Front. Plant Sci.">
        <title>Chromosome-Scale Genome Assembly for Chinese Sour Jujube and Insights Into Its Genome Evolution and Domestication Signature.</title>
        <authorList>
            <person name="Shen L.-Y."/>
            <person name="Luo H."/>
            <person name="Wang X.-L."/>
            <person name="Wang X.-M."/>
            <person name="Qiu X.-J."/>
            <person name="Liu H."/>
            <person name="Zhou S.-S."/>
            <person name="Jia K.-H."/>
            <person name="Nie S."/>
            <person name="Bao Y.-T."/>
            <person name="Zhang R.-G."/>
            <person name="Yun Q.-Z."/>
            <person name="Chai Y.-H."/>
            <person name="Lu J.-Y."/>
            <person name="Li Y."/>
            <person name="Zhao S.-W."/>
            <person name="Mao J.-F."/>
            <person name="Jia S.-G."/>
            <person name="Mao Y.-M."/>
        </authorList>
    </citation>
    <scope>NUCLEOTIDE SEQUENCE</scope>
    <source>
        <strain evidence="7">AT0</strain>
        <tissue evidence="7">Leaf</tissue>
    </source>
</reference>
<keyword evidence="5" id="KW-0539">Nucleus</keyword>
<dbReference type="InterPro" id="IPR002100">
    <property type="entry name" value="TF_MADSbox"/>
</dbReference>
<keyword evidence="2" id="KW-0805">Transcription regulation</keyword>
<proteinExistence type="predicted"/>
<keyword evidence="3" id="KW-0238">DNA-binding</keyword>
<sequence length="366" mass="41235">MLSMGYTSGKEIVVLKNRKRTVKKKASELSTSCGAEVCMVFMDANGNLKVWPKDADKAYATFIKYNNIIQSQPAKKLKTTRSSKAAWFNDDEFEIILSCCFDTNIFDLIPNNNCNMEVVNQFDQFQLSLPLATAMGFSGRDRATMVTSSGSESESLSNNYNNMIDDDHNDQITCVGPIDGFDDEFKILPGCCFDVQRRRNNGCLLRVLRRCNNGGLKLRVRVDNNIIDDDDQITYVGLIDDGFDEFDMNNPDDHVIKNCNIVMVDQFDQFQPYLPLATVDFSNRDSATMAASDSESVSLSNNYNNTIDDATWDYFTNDVGNTISFDDDTSDQYWNNLLGGAVVDADSDLGFDIFYFLVEDKEFVIN</sequence>
<evidence type="ECO:0000313" key="8">
    <source>
        <dbReference type="Proteomes" id="UP000813462"/>
    </source>
</evidence>
<protein>
    <recommendedName>
        <fullName evidence="6">MADS-box domain-containing protein</fullName>
    </recommendedName>
</protein>
<evidence type="ECO:0000256" key="5">
    <source>
        <dbReference type="ARBA" id="ARBA00023242"/>
    </source>
</evidence>
<dbReference type="PROSITE" id="PS50066">
    <property type="entry name" value="MADS_BOX_2"/>
    <property type="match status" value="1"/>
</dbReference>
<evidence type="ECO:0000259" key="6">
    <source>
        <dbReference type="PROSITE" id="PS50066"/>
    </source>
</evidence>
<evidence type="ECO:0000256" key="3">
    <source>
        <dbReference type="ARBA" id="ARBA00023125"/>
    </source>
</evidence>
<name>A0A978V5I1_ZIZJJ</name>
<feature type="domain" description="MADS-box" evidence="6">
    <location>
        <begin position="13"/>
        <end position="48"/>
    </location>
</feature>
<organism evidence="7 8">
    <name type="scientific">Ziziphus jujuba var. spinosa</name>
    <dbReference type="NCBI Taxonomy" id="714518"/>
    <lineage>
        <taxon>Eukaryota</taxon>
        <taxon>Viridiplantae</taxon>
        <taxon>Streptophyta</taxon>
        <taxon>Embryophyta</taxon>
        <taxon>Tracheophyta</taxon>
        <taxon>Spermatophyta</taxon>
        <taxon>Magnoliopsida</taxon>
        <taxon>eudicotyledons</taxon>
        <taxon>Gunneridae</taxon>
        <taxon>Pentapetalae</taxon>
        <taxon>rosids</taxon>
        <taxon>fabids</taxon>
        <taxon>Rosales</taxon>
        <taxon>Rhamnaceae</taxon>
        <taxon>Paliureae</taxon>
        <taxon>Ziziphus</taxon>
    </lineage>
</organism>
<dbReference type="GO" id="GO:0003677">
    <property type="term" value="F:DNA binding"/>
    <property type="evidence" value="ECO:0007669"/>
    <property type="project" value="UniProtKB-KW"/>
</dbReference>
<dbReference type="EMBL" id="JAEACU010000007">
    <property type="protein sequence ID" value="KAH7522614.1"/>
    <property type="molecule type" value="Genomic_DNA"/>
</dbReference>
<comment type="caution">
    <text evidence="7">The sequence shown here is derived from an EMBL/GenBank/DDBJ whole genome shotgun (WGS) entry which is preliminary data.</text>
</comment>
<dbReference type="GO" id="GO:0005634">
    <property type="term" value="C:nucleus"/>
    <property type="evidence" value="ECO:0007669"/>
    <property type="project" value="UniProtKB-SubCell"/>
</dbReference>
<evidence type="ECO:0000313" key="7">
    <source>
        <dbReference type="EMBL" id="KAH7522614.1"/>
    </source>
</evidence>
<dbReference type="Proteomes" id="UP000813462">
    <property type="component" value="Unassembled WGS sequence"/>
</dbReference>
<dbReference type="InterPro" id="IPR036879">
    <property type="entry name" value="TF_MADSbox_sf"/>
</dbReference>